<dbReference type="Proteomes" id="UP001596516">
    <property type="component" value="Unassembled WGS sequence"/>
</dbReference>
<keyword evidence="3" id="KW-0969">Cilium</keyword>
<proteinExistence type="predicted"/>
<dbReference type="Pfam" id="PF01052">
    <property type="entry name" value="FliMN_C"/>
    <property type="match status" value="1"/>
</dbReference>
<dbReference type="SUPFAM" id="SSF101801">
    <property type="entry name" value="Surface presentation of antigens (SPOA)"/>
    <property type="match status" value="1"/>
</dbReference>
<reference evidence="4" key="1">
    <citation type="journal article" date="2019" name="Int. J. Syst. Evol. Microbiol.">
        <title>The Global Catalogue of Microorganisms (GCM) 10K type strain sequencing project: providing services to taxonomists for standard genome sequencing and annotation.</title>
        <authorList>
            <consortium name="The Broad Institute Genomics Platform"/>
            <consortium name="The Broad Institute Genome Sequencing Center for Infectious Disease"/>
            <person name="Wu L."/>
            <person name="Ma J."/>
        </authorList>
    </citation>
    <scope>NUCLEOTIDE SEQUENCE [LARGE SCALE GENOMIC DNA]</scope>
    <source>
        <strain evidence="4">CGMCC 1.12750</strain>
    </source>
</reference>
<dbReference type="EMBL" id="JBHTFQ010000003">
    <property type="protein sequence ID" value="MFC7704033.1"/>
    <property type="molecule type" value="Genomic_DNA"/>
</dbReference>
<dbReference type="InterPro" id="IPR001543">
    <property type="entry name" value="FliN-like_C"/>
</dbReference>
<keyword evidence="3" id="KW-0282">Flagellum</keyword>
<feature type="domain" description="Flagellar motor switch protein FliN-like C-terminal" evidence="2">
    <location>
        <begin position="229"/>
        <end position="298"/>
    </location>
</feature>
<accession>A0ABW2UJA6</accession>
<evidence type="ECO:0000313" key="3">
    <source>
        <dbReference type="EMBL" id="MFC7704033.1"/>
    </source>
</evidence>
<evidence type="ECO:0000256" key="1">
    <source>
        <dbReference type="SAM" id="MobiDB-lite"/>
    </source>
</evidence>
<dbReference type="Gene3D" id="2.30.330.10">
    <property type="entry name" value="SpoA-like"/>
    <property type="match status" value="1"/>
</dbReference>
<keyword evidence="3" id="KW-0966">Cell projection</keyword>
<name>A0ABW2UJA6_9RHOB</name>
<dbReference type="InterPro" id="IPR036429">
    <property type="entry name" value="SpoA-like_sf"/>
</dbReference>
<evidence type="ECO:0000313" key="4">
    <source>
        <dbReference type="Proteomes" id="UP001596516"/>
    </source>
</evidence>
<gene>
    <name evidence="3" type="ORF">ACFQXB_07495</name>
</gene>
<sequence length="360" mass="37976">MLDHGVQSILRRKTAGMRQRPEPAPVTPERALTLALGKASRQVLQLDTLATVVLDEILSLAELLELTEDLSLFAVLEGPRDALGLLAISPGVLAGLIEMQTTGRVTASEAPARRPTRTDAVMTATFIDCLMQGFEEGLSGTPDEIWAGGFRYASFLPEARPLALILDDAPLRVFRIDVRLAAGLRRGEVLLAVPARGRGVLRRPLRDRASAAALTQQDGRAWSEALSKAVLAAPAEVEAVLHRMTLPLSAVAGFAPGTLVPLPAAALDHVILQGKGGRPLIEGQLGALKGLRALRLCEADSGADGDDSLEALAPAPSSMPDLPSAPPLAFDLDVPSDEDADQDPSFPMVAPIVGDFLNSD</sequence>
<evidence type="ECO:0000259" key="2">
    <source>
        <dbReference type="Pfam" id="PF01052"/>
    </source>
</evidence>
<comment type="caution">
    <text evidence="3">The sequence shown here is derived from an EMBL/GenBank/DDBJ whole genome shotgun (WGS) entry which is preliminary data.</text>
</comment>
<feature type="region of interest" description="Disordered" evidence="1">
    <location>
        <begin position="307"/>
        <end position="348"/>
    </location>
</feature>
<keyword evidence="4" id="KW-1185">Reference proteome</keyword>
<organism evidence="3 4">
    <name type="scientific">Plastorhodobacter daqingensis</name>
    <dbReference type="NCBI Taxonomy" id="1387281"/>
    <lineage>
        <taxon>Bacteria</taxon>
        <taxon>Pseudomonadati</taxon>
        <taxon>Pseudomonadota</taxon>
        <taxon>Alphaproteobacteria</taxon>
        <taxon>Rhodobacterales</taxon>
        <taxon>Paracoccaceae</taxon>
        <taxon>Plastorhodobacter</taxon>
    </lineage>
</organism>
<protein>
    <submittedName>
        <fullName evidence="3">FliM/FliN family flagellar motor switch protein</fullName>
    </submittedName>
</protein>
<dbReference type="RefSeq" id="WP_377401515.1">
    <property type="nucleotide sequence ID" value="NZ_JBHTFQ010000003.1"/>
</dbReference>